<evidence type="ECO:0000313" key="14">
    <source>
        <dbReference type="EMBL" id="KAL3316526.1"/>
    </source>
</evidence>
<evidence type="ECO:0000256" key="10">
    <source>
        <dbReference type="ARBA" id="ARBA00023049"/>
    </source>
</evidence>
<dbReference type="Pfam" id="PF01963">
    <property type="entry name" value="TraB_PrgY_gumN"/>
    <property type="match status" value="1"/>
</dbReference>
<keyword evidence="8 13" id="KW-0378">Hydrolase</keyword>
<keyword evidence="10 13" id="KW-0482">Metalloprotease</keyword>
<keyword evidence="6 13" id="KW-0479">Metal-binding</keyword>
<dbReference type="AlphaFoldDB" id="A0ABD2QCP9"/>
<protein>
    <recommendedName>
        <fullName evidence="13">Metalloprotease TIKI homolog</fullName>
        <ecNumber evidence="13">3.4.-.-</ecNumber>
    </recommendedName>
</protein>
<evidence type="ECO:0000256" key="7">
    <source>
        <dbReference type="ARBA" id="ARBA00022729"/>
    </source>
</evidence>
<dbReference type="GO" id="GO:0004222">
    <property type="term" value="F:metalloendopeptidase activity"/>
    <property type="evidence" value="ECO:0007669"/>
    <property type="project" value="UniProtKB-UniRule"/>
</dbReference>
<evidence type="ECO:0000256" key="3">
    <source>
        <dbReference type="ARBA" id="ARBA00008261"/>
    </source>
</evidence>
<dbReference type="EC" id="3.4.-.-" evidence="13"/>
<evidence type="ECO:0000256" key="4">
    <source>
        <dbReference type="ARBA" id="ARBA00022670"/>
    </source>
</evidence>
<evidence type="ECO:0000256" key="12">
    <source>
        <dbReference type="ARBA" id="ARBA00023180"/>
    </source>
</evidence>
<evidence type="ECO:0000256" key="9">
    <source>
        <dbReference type="ARBA" id="ARBA00022989"/>
    </source>
</evidence>
<comment type="function">
    <text evidence="13">Metalloprotease that acts as a negative regulator of the Wnt signaling pathway.</text>
</comment>
<dbReference type="GO" id="GO:0016055">
    <property type="term" value="P:Wnt signaling pathway"/>
    <property type="evidence" value="ECO:0007669"/>
    <property type="project" value="UniProtKB-KW"/>
</dbReference>
<keyword evidence="9 13" id="KW-1133">Transmembrane helix</keyword>
<keyword evidence="7 13" id="KW-0732">Signal</keyword>
<evidence type="ECO:0000256" key="1">
    <source>
        <dbReference type="ARBA" id="ARBA00001941"/>
    </source>
</evidence>
<evidence type="ECO:0000256" key="11">
    <source>
        <dbReference type="ARBA" id="ARBA00023136"/>
    </source>
</evidence>
<dbReference type="GO" id="GO:0030178">
    <property type="term" value="P:negative regulation of Wnt signaling pathway"/>
    <property type="evidence" value="ECO:0007669"/>
    <property type="project" value="UniProtKB-UniRule"/>
</dbReference>
<keyword evidence="13" id="KW-0879">Wnt signaling pathway</keyword>
<keyword evidence="11 13" id="KW-0472">Membrane</keyword>
<keyword evidence="15" id="KW-1185">Reference proteome</keyword>
<evidence type="ECO:0000256" key="6">
    <source>
        <dbReference type="ARBA" id="ARBA00022723"/>
    </source>
</evidence>
<keyword evidence="5 13" id="KW-0812">Transmembrane</keyword>
<dbReference type="InterPro" id="IPR002816">
    <property type="entry name" value="TraB/PrgY/GumN_fam"/>
</dbReference>
<reference evidence="14 15" key="1">
    <citation type="submission" date="2024-11" db="EMBL/GenBank/DDBJ databases">
        <title>Adaptive evolution of stress response genes in parasites aligns with host niche diversity.</title>
        <authorList>
            <person name="Hahn C."/>
            <person name="Resl P."/>
        </authorList>
    </citation>
    <scope>NUCLEOTIDE SEQUENCE [LARGE SCALE GENOMIC DNA]</scope>
    <source>
        <strain evidence="14">EGGRZ-B1_66</strain>
        <tissue evidence="14">Body</tissue>
    </source>
</reference>
<dbReference type="GO" id="GO:0046872">
    <property type="term" value="F:metal ion binding"/>
    <property type="evidence" value="ECO:0007669"/>
    <property type="project" value="UniProtKB-UniRule"/>
</dbReference>
<dbReference type="GO" id="GO:0006508">
    <property type="term" value="P:proteolysis"/>
    <property type="evidence" value="ECO:0007669"/>
    <property type="project" value="UniProtKB-KW"/>
</dbReference>
<feature type="transmembrane region" description="Helical" evidence="13">
    <location>
        <begin position="192"/>
        <end position="214"/>
    </location>
</feature>
<dbReference type="EMBL" id="JBJKFK010000525">
    <property type="protein sequence ID" value="KAL3316526.1"/>
    <property type="molecule type" value="Genomic_DNA"/>
</dbReference>
<dbReference type="Proteomes" id="UP001626550">
    <property type="component" value="Unassembled WGS sequence"/>
</dbReference>
<organism evidence="14 15">
    <name type="scientific">Cichlidogyrus casuarinus</name>
    <dbReference type="NCBI Taxonomy" id="1844966"/>
    <lineage>
        <taxon>Eukaryota</taxon>
        <taxon>Metazoa</taxon>
        <taxon>Spiralia</taxon>
        <taxon>Lophotrochozoa</taxon>
        <taxon>Platyhelminthes</taxon>
        <taxon>Monogenea</taxon>
        <taxon>Monopisthocotylea</taxon>
        <taxon>Dactylogyridea</taxon>
        <taxon>Ancyrocephalidae</taxon>
        <taxon>Cichlidogyrus</taxon>
    </lineage>
</organism>
<name>A0ABD2QCP9_9PLAT</name>
<evidence type="ECO:0000256" key="2">
    <source>
        <dbReference type="ARBA" id="ARBA00004479"/>
    </source>
</evidence>
<keyword evidence="12" id="KW-0325">Glycoprotein</keyword>
<gene>
    <name evidence="14" type="ORF">Ciccas_004826</name>
</gene>
<comment type="cofactor">
    <cofactor evidence="13">
        <name>Mn(2+)</name>
        <dbReference type="ChEBI" id="CHEBI:29035"/>
    </cofactor>
    <cofactor evidence="13">
        <name>Co(2+)</name>
        <dbReference type="ChEBI" id="CHEBI:48828"/>
    </cofactor>
    <text evidence="13">Divalent metal cations. Mn(2+) or Co(2+).</text>
</comment>
<evidence type="ECO:0000256" key="8">
    <source>
        <dbReference type="ARBA" id="ARBA00022801"/>
    </source>
</evidence>
<accession>A0ABD2QCP9</accession>
<dbReference type="InterPro" id="IPR040230">
    <property type="entry name" value="TIKI1/2-like"/>
</dbReference>
<comment type="subcellular location">
    <subcellularLocation>
        <location evidence="13">Cell membrane</location>
        <topology evidence="13">Single-pass type I membrane protein</topology>
    </subcellularLocation>
    <subcellularLocation>
        <location evidence="2">Membrane</location>
        <topology evidence="2">Single-pass type I membrane protein</topology>
    </subcellularLocation>
</comment>
<comment type="similarity">
    <text evidence="3 13">Belongs to the TIKI family.</text>
</comment>
<sequence length="222" mass="25260">MEGTSEHLHSSNNSLDNLIFQYNCGDLHLLPQQPEGTTSSFRDVGVPKHEASDEFLYRELIVNRNKKMTAQIIRNLKTNRGKSLFFALGAGHFLGSNDTVVEQLQRAGYAVVPVKRSLKTVSTAYPDSYYEMDTSKDLPNWNPKVVQYNNLWFPISEFNTETVKSGKKRSSNQADTIWAWSLRQKQEKNETAAFNFGFFIALVVPLTNILLAILNYRSLFSL</sequence>
<proteinExistence type="inferred from homology"/>
<dbReference type="GO" id="GO:0005886">
    <property type="term" value="C:plasma membrane"/>
    <property type="evidence" value="ECO:0007669"/>
    <property type="project" value="UniProtKB-SubCell"/>
</dbReference>
<evidence type="ECO:0000256" key="13">
    <source>
        <dbReference type="RuleBase" id="RU369069"/>
    </source>
</evidence>
<dbReference type="PANTHER" id="PTHR31120">
    <property type="entry name" value="METALLOPROTEASE TIKI"/>
    <property type="match status" value="1"/>
</dbReference>
<dbReference type="PANTHER" id="PTHR31120:SF6">
    <property type="entry name" value="METALLOPROTEASE TIKI HOMOLOG"/>
    <property type="match status" value="1"/>
</dbReference>
<keyword evidence="13" id="KW-1003">Cell membrane</keyword>
<comment type="caution">
    <text evidence="14">The sequence shown here is derived from an EMBL/GenBank/DDBJ whole genome shotgun (WGS) entry which is preliminary data.</text>
</comment>
<evidence type="ECO:0000256" key="5">
    <source>
        <dbReference type="ARBA" id="ARBA00022692"/>
    </source>
</evidence>
<evidence type="ECO:0000313" key="15">
    <source>
        <dbReference type="Proteomes" id="UP001626550"/>
    </source>
</evidence>
<keyword evidence="4 13" id="KW-0645">Protease</keyword>
<comment type="cofactor">
    <cofactor evidence="1">
        <name>Co(2+)</name>
        <dbReference type="ChEBI" id="CHEBI:48828"/>
    </cofactor>
</comment>